<evidence type="ECO:0000313" key="3">
    <source>
        <dbReference type="EMBL" id="MDY0872842.1"/>
    </source>
</evidence>
<keyword evidence="4" id="KW-1185">Reference proteome</keyword>
<organism evidence="3 4">
    <name type="scientific">Dongia rigui</name>
    <dbReference type="NCBI Taxonomy" id="940149"/>
    <lineage>
        <taxon>Bacteria</taxon>
        <taxon>Pseudomonadati</taxon>
        <taxon>Pseudomonadota</taxon>
        <taxon>Alphaproteobacteria</taxon>
        <taxon>Rhodospirillales</taxon>
        <taxon>Dongiaceae</taxon>
        <taxon>Dongia</taxon>
    </lineage>
</organism>
<evidence type="ECO:0000259" key="2">
    <source>
        <dbReference type="Pfam" id="PF03724"/>
    </source>
</evidence>
<feature type="signal peptide" evidence="1">
    <location>
        <begin position="1"/>
        <end position="19"/>
    </location>
</feature>
<evidence type="ECO:0000256" key="1">
    <source>
        <dbReference type="SAM" id="SignalP"/>
    </source>
</evidence>
<dbReference type="Proteomes" id="UP001271769">
    <property type="component" value="Unassembled WGS sequence"/>
</dbReference>
<dbReference type="Gene3D" id="2.40.128.270">
    <property type="match status" value="1"/>
</dbReference>
<reference evidence="3 4" key="1">
    <citation type="journal article" date="2013" name="Antonie Van Leeuwenhoek">
        <title>Dongia rigui sp. nov., isolated from freshwater of a large wetland in Korea.</title>
        <authorList>
            <person name="Baik K.S."/>
            <person name="Hwang Y.M."/>
            <person name="Choi J.S."/>
            <person name="Kwon J."/>
            <person name="Seong C.N."/>
        </authorList>
    </citation>
    <scope>NUCLEOTIDE SEQUENCE [LARGE SCALE GENOMIC DNA]</scope>
    <source>
        <strain evidence="3 4">04SU4-P</strain>
    </source>
</reference>
<sequence length="138" mass="14427">MTIRAILASALMAPSLMLAACAGGASSETQIMGVTWVADEIGGTPVLPDSEVTLTFNPDGRSGGKGGCNTYGAGYQRNGNALTFEQAMSTQMFCAPDALMAQEHAYLNLLPQVTGFERSGDKLTLNTPAKSILFHAKP</sequence>
<dbReference type="RefSeq" id="WP_320501314.1">
    <property type="nucleotide sequence ID" value="NZ_JAXCLX010000002.1"/>
</dbReference>
<protein>
    <submittedName>
        <fullName evidence="3">META domain-containing protein</fullName>
    </submittedName>
</protein>
<comment type="caution">
    <text evidence="3">The sequence shown here is derived from an EMBL/GenBank/DDBJ whole genome shotgun (WGS) entry which is preliminary data.</text>
</comment>
<dbReference type="PANTHER" id="PTHR35535">
    <property type="entry name" value="HEAT SHOCK PROTEIN HSLJ"/>
    <property type="match status" value="1"/>
</dbReference>
<gene>
    <name evidence="3" type="ORF">SMD31_12950</name>
</gene>
<dbReference type="Pfam" id="PF03724">
    <property type="entry name" value="META"/>
    <property type="match status" value="1"/>
</dbReference>
<accession>A0ABU5E0N3</accession>
<proteinExistence type="predicted"/>
<dbReference type="EMBL" id="JAXCLX010000002">
    <property type="protein sequence ID" value="MDY0872842.1"/>
    <property type="molecule type" value="Genomic_DNA"/>
</dbReference>
<dbReference type="InterPro" id="IPR005184">
    <property type="entry name" value="DUF306_Meta_HslJ"/>
</dbReference>
<dbReference type="InterPro" id="IPR053147">
    <property type="entry name" value="Hsp_HslJ-like"/>
</dbReference>
<name>A0ABU5E0N3_9PROT</name>
<feature type="domain" description="DUF306" evidence="2">
    <location>
        <begin position="30"/>
        <end position="129"/>
    </location>
</feature>
<keyword evidence="1" id="KW-0732">Signal</keyword>
<evidence type="ECO:0000313" key="4">
    <source>
        <dbReference type="Proteomes" id="UP001271769"/>
    </source>
</evidence>
<dbReference type="PANTHER" id="PTHR35535:SF1">
    <property type="entry name" value="HEAT SHOCK PROTEIN HSLJ"/>
    <property type="match status" value="1"/>
</dbReference>
<dbReference type="InterPro" id="IPR038670">
    <property type="entry name" value="HslJ-like_sf"/>
</dbReference>
<feature type="chain" id="PRO_5046393741" evidence="1">
    <location>
        <begin position="20"/>
        <end position="138"/>
    </location>
</feature>
<dbReference type="PROSITE" id="PS51257">
    <property type="entry name" value="PROKAR_LIPOPROTEIN"/>
    <property type="match status" value="1"/>
</dbReference>